<evidence type="ECO:0000313" key="3">
    <source>
        <dbReference type="Proteomes" id="UP001152888"/>
    </source>
</evidence>
<reference evidence="2" key="1">
    <citation type="submission" date="2022-03" db="EMBL/GenBank/DDBJ databases">
        <authorList>
            <person name="Sayadi A."/>
        </authorList>
    </citation>
    <scope>NUCLEOTIDE SEQUENCE</scope>
</reference>
<name>A0A9P0JMR5_ACAOB</name>
<organism evidence="2 3">
    <name type="scientific">Acanthoscelides obtectus</name>
    <name type="common">Bean weevil</name>
    <name type="synonym">Bruchus obtectus</name>
    <dbReference type="NCBI Taxonomy" id="200917"/>
    <lineage>
        <taxon>Eukaryota</taxon>
        <taxon>Metazoa</taxon>
        <taxon>Ecdysozoa</taxon>
        <taxon>Arthropoda</taxon>
        <taxon>Hexapoda</taxon>
        <taxon>Insecta</taxon>
        <taxon>Pterygota</taxon>
        <taxon>Neoptera</taxon>
        <taxon>Endopterygota</taxon>
        <taxon>Coleoptera</taxon>
        <taxon>Polyphaga</taxon>
        <taxon>Cucujiformia</taxon>
        <taxon>Chrysomeloidea</taxon>
        <taxon>Chrysomelidae</taxon>
        <taxon>Bruchinae</taxon>
        <taxon>Bruchini</taxon>
        <taxon>Acanthoscelides</taxon>
    </lineage>
</organism>
<evidence type="ECO:0000256" key="1">
    <source>
        <dbReference type="SAM" id="MobiDB-lite"/>
    </source>
</evidence>
<comment type="caution">
    <text evidence="2">The sequence shown here is derived from an EMBL/GenBank/DDBJ whole genome shotgun (WGS) entry which is preliminary data.</text>
</comment>
<dbReference type="Proteomes" id="UP001152888">
    <property type="component" value="Unassembled WGS sequence"/>
</dbReference>
<keyword evidence="3" id="KW-1185">Reference proteome</keyword>
<feature type="compositionally biased region" description="Acidic residues" evidence="1">
    <location>
        <begin position="51"/>
        <end position="80"/>
    </location>
</feature>
<dbReference type="EMBL" id="CAKOFQ010006670">
    <property type="protein sequence ID" value="CAH1957462.1"/>
    <property type="molecule type" value="Genomic_DNA"/>
</dbReference>
<sequence>MDGRDQDDLYVFHEDGWVSPLSFDSTESTLILFNAGGVAPDVGNALLADVADIESNEETEGEDAEEAPSSESESEGELEIEDLHNNLVPLDEPLEVDIPEAVRIDNLVWDLDDPSTDSGYTSP</sequence>
<dbReference type="AlphaFoldDB" id="A0A9P0JMR5"/>
<feature type="region of interest" description="Disordered" evidence="1">
    <location>
        <begin position="50"/>
        <end position="92"/>
    </location>
</feature>
<evidence type="ECO:0000313" key="2">
    <source>
        <dbReference type="EMBL" id="CAH1957462.1"/>
    </source>
</evidence>
<proteinExistence type="predicted"/>
<protein>
    <submittedName>
        <fullName evidence="2">Uncharacterized protein</fullName>
    </submittedName>
</protein>
<dbReference type="OrthoDB" id="6798907at2759"/>
<gene>
    <name evidence="2" type="ORF">ACAOBT_LOCUS2101</name>
</gene>
<accession>A0A9P0JMR5</accession>